<keyword evidence="8" id="KW-1185">Reference proteome</keyword>
<feature type="transmembrane region" description="Helical" evidence="6">
    <location>
        <begin position="156"/>
        <end position="175"/>
    </location>
</feature>
<dbReference type="OrthoDB" id="9805314at2"/>
<dbReference type="Pfam" id="PF03741">
    <property type="entry name" value="TerC"/>
    <property type="match status" value="1"/>
</dbReference>
<evidence type="ECO:0000256" key="4">
    <source>
        <dbReference type="ARBA" id="ARBA00022989"/>
    </source>
</evidence>
<dbReference type="PANTHER" id="PTHR30238:SF4">
    <property type="entry name" value="SLL1022 PROTEIN"/>
    <property type="match status" value="1"/>
</dbReference>
<comment type="caution">
    <text evidence="7">The sequence shown here is derived from an EMBL/GenBank/DDBJ whole genome shotgun (WGS) entry which is preliminary data.</text>
</comment>
<evidence type="ECO:0000256" key="5">
    <source>
        <dbReference type="ARBA" id="ARBA00023136"/>
    </source>
</evidence>
<proteinExistence type="inferred from homology"/>
<feature type="transmembrane region" description="Helical" evidence="6">
    <location>
        <begin position="51"/>
        <end position="72"/>
    </location>
</feature>
<comment type="subcellular location">
    <subcellularLocation>
        <location evidence="1">Membrane</location>
        <topology evidence="1">Multi-pass membrane protein</topology>
    </subcellularLocation>
</comment>
<dbReference type="PANTHER" id="PTHR30238">
    <property type="entry name" value="MEMBRANE BOUND PREDICTED REDOX MODULATOR"/>
    <property type="match status" value="1"/>
</dbReference>
<keyword evidence="3 6" id="KW-0812">Transmembrane</keyword>
<reference evidence="7 8" key="1">
    <citation type="submission" date="2019-03" db="EMBL/GenBank/DDBJ databases">
        <title>Genomic Encyclopedia of Type Strains, Phase IV (KMG-IV): sequencing the most valuable type-strain genomes for metagenomic binning, comparative biology and taxonomic classification.</title>
        <authorList>
            <person name="Goeker M."/>
        </authorList>
    </citation>
    <scope>NUCLEOTIDE SEQUENCE [LARGE SCALE GENOMIC DNA]</scope>
    <source>
        <strain evidence="7 8">DSM 21944</strain>
    </source>
</reference>
<comment type="similarity">
    <text evidence="2">Belongs to the TerC family.</text>
</comment>
<gene>
    <name evidence="7" type="ORF">EDC25_12437</name>
</gene>
<evidence type="ECO:0000256" key="6">
    <source>
        <dbReference type="SAM" id="Phobius"/>
    </source>
</evidence>
<evidence type="ECO:0000313" key="7">
    <source>
        <dbReference type="EMBL" id="TCS94062.1"/>
    </source>
</evidence>
<organism evidence="7 8">
    <name type="scientific">Pseudofulvimonas gallinarii</name>
    <dbReference type="NCBI Taxonomy" id="634155"/>
    <lineage>
        <taxon>Bacteria</taxon>
        <taxon>Pseudomonadati</taxon>
        <taxon>Pseudomonadota</taxon>
        <taxon>Gammaproteobacteria</taxon>
        <taxon>Lysobacterales</taxon>
        <taxon>Rhodanobacteraceae</taxon>
        <taxon>Pseudofulvimonas</taxon>
    </lineage>
</organism>
<dbReference type="AlphaFoldDB" id="A0A4R3L450"/>
<evidence type="ECO:0000256" key="1">
    <source>
        <dbReference type="ARBA" id="ARBA00004141"/>
    </source>
</evidence>
<dbReference type="EMBL" id="SMAF01000024">
    <property type="protein sequence ID" value="TCS94062.1"/>
    <property type="molecule type" value="Genomic_DNA"/>
</dbReference>
<evidence type="ECO:0000256" key="3">
    <source>
        <dbReference type="ARBA" id="ARBA00022692"/>
    </source>
</evidence>
<feature type="transmembrane region" description="Helical" evidence="6">
    <location>
        <begin position="12"/>
        <end position="39"/>
    </location>
</feature>
<feature type="transmembrane region" description="Helical" evidence="6">
    <location>
        <begin position="216"/>
        <end position="233"/>
    </location>
</feature>
<evidence type="ECO:0000256" key="2">
    <source>
        <dbReference type="ARBA" id="ARBA00007511"/>
    </source>
</evidence>
<sequence length="273" mass="29902">MFDWIFDPNIWIALFTLSALEIVLGVDNLVFISIVVGRLPADQRPFARKFGLALACVTRILLLISLAFLARMESTLFSAFGQEISIRDLVLIAGGLFLLIKGTMEIHAAVEGEEEQHDSAIGKAGTTFGMVIAQIAVIDIVFSLDSVITAVGMVDHIPVMVAAILLAVAIMIFAANPLGDFIDTHPTVKMLALSFLILVGMALIADGFDVHIPRGYLYFAMAFSAGVEALNLWSKRRQERKKRELTVHPNLDMLSDDDYVVRGHDDATSGTRR</sequence>
<dbReference type="Proteomes" id="UP000294599">
    <property type="component" value="Unassembled WGS sequence"/>
</dbReference>
<accession>A0A4R3L450</accession>
<protein>
    <submittedName>
        <fullName evidence="7">Putative tellurium resistance membrane protein TerC</fullName>
    </submittedName>
</protein>
<name>A0A4R3L450_9GAMM</name>
<dbReference type="GO" id="GO:0016020">
    <property type="term" value="C:membrane"/>
    <property type="evidence" value="ECO:0007669"/>
    <property type="project" value="UniProtKB-SubCell"/>
</dbReference>
<feature type="transmembrane region" description="Helical" evidence="6">
    <location>
        <begin position="187"/>
        <end position="204"/>
    </location>
</feature>
<dbReference type="InterPro" id="IPR005496">
    <property type="entry name" value="Integral_membrane_TerC"/>
</dbReference>
<keyword evidence="4 6" id="KW-1133">Transmembrane helix</keyword>
<feature type="transmembrane region" description="Helical" evidence="6">
    <location>
        <begin position="84"/>
        <end position="100"/>
    </location>
</feature>
<dbReference type="RefSeq" id="WP_123521002.1">
    <property type="nucleotide sequence ID" value="NZ_JBHLWF010000010.1"/>
</dbReference>
<evidence type="ECO:0000313" key="8">
    <source>
        <dbReference type="Proteomes" id="UP000294599"/>
    </source>
</evidence>
<keyword evidence="5 6" id="KW-0472">Membrane</keyword>
<feature type="transmembrane region" description="Helical" evidence="6">
    <location>
        <begin position="121"/>
        <end position="144"/>
    </location>
</feature>